<gene>
    <name evidence="5 8" type="primary">rimM</name>
    <name evidence="8" type="ORF">H9Q78_01820</name>
</gene>
<reference evidence="8 9" key="1">
    <citation type="submission" date="2020-08" db="EMBL/GenBank/DDBJ databases">
        <authorList>
            <person name="Liu C."/>
            <person name="Sun Q."/>
        </authorList>
    </citation>
    <scope>NUCLEOTIDE SEQUENCE [LARGE SCALE GENOMIC DNA]</scope>
    <source>
        <strain evidence="8 9">NSJ-38</strain>
    </source>
</reference>
<dbReference type="Gene3D" id="2.40.30.60">
    <property type="entry name" value="RimM"/>
    <property type="match status" value="1"/>
</dbReference>
<dbReference type="AlphaFoldDB" id="A0A7G9G553"/>
<keyword evidence="3 5" id="KW-0698">rRNA processing</keyword>
<dbReference type="EMBL" id="CP060634">
    <property type="protein sequence ID" value="QNM05935.1"/>
    <property type="molecule type" value="Genomic_DNA"/>
</dbReference>
<dbReference type="InterPro" id="IPR011961">
    <property type="entry name" value="RimM"/>
</dbReference>
<keyword evidence="9" id="KW-1185">Reference proteome</keyword>
<comment type="similarity">
    <text evidence="5">Belongs to the RimM family.</text>
</comment>
<dbReference type="SUPFAM" id="SSF50346">
    <property type="entry name" value="PRC-barrel domain"/>
    <property type="match status" value="1"/>
</dbReference>
<dbReference type="GO" id="GO:0006364">
    <property type="term" value="P:rRNA processing"/>
    <property type="evidence" value="ECO:0007669"/>
    <property type="project" value="UniProtKB-UniRule"/>
</dbReference>
<evidence type="ECO:0000313" key="9">
    <source>
        <dbReference type="Proteomes" id="UP000515823"/>
    </source>
</evidence>
<name>A0A7G9G553_9FIRM</name>
<sequence>MVSRFRVGVISSTHGIRGEVKVFPTTDDASRFLALKQVILEAKRETRELEIEHVKFFKQFVILKFKGIDDINDVEKYKGAELWVTRENAVPLQEGEYFIADLIGLPVVTDEGGTLGVLKDVLQTGANDVYEVTMENGKELLLPVIDECVLNVNLEKGEILVHVMDGLLDL</sequence>
<dbReference type="Pfam" id="PF24986">
    <property type="entry name" value="PRC_RimM"/>
    <property type="match status" value="1"/>
</dbReference>
<dbReference type="NCBIfam" id="TIGR02273">
    <property type="entry name" value="16S_RimM"/>
    <property type="match status" value="1"/>
</dbReference>
<comment type="subunit">
    <text evidence="5">Binds ribosomal protein uS19.</text>
</comment>
<evidence type="ECO:0000259" key="6">
    <source>
        <dbReference type="Pfam" id="PF01782"/>
    </source>
</evidence>
<evidence type="ECO:0000256" key="3">
    <source>
        <dbReference type="ARBA" id="ARBA00022552"/>
    </source>
</evidence>
<dbReference type="InterPro" id="IPR009000">
    <property type="entry name" value="Transl_B-barrel_sf"/>
</dbReference>
<dbReference type="InterPro" id="IPR011033">
    <property type="entry name" value="PRC_barrel-like_sf"/>
</dbReference>
<dbReference type="InterPro" id="IPR002676">
    <property type="entry name" value="RimM_N"/>
</dbReference>
<dbReference type="InterPro" id="IPR056792">
    <property type="entry name" value="PRC_RimM"/>
</dbReference>
<dbReference type="GO" id="GO:0005737">
    <property type="term" value="C:cytoplasm"/>
    <property type="evidence" value="ECO:0007669"/>
    <property type="project" value="UniProtKB-SubCell"/>
</dbReference>
<evidence type="ECO:0000256" key="5">
    <source>
        <dbReference type="HAMAP-Rule" id="MF_00014"/>
    </source>
</evidence>
<keyword evidence="1 5" id="KW-0963">Cytoplasm</keyword>
<keyword evidence="4 5" id="KW-0143">Chaperone</keyword>
<dbReference type="RefSeq" id="WP_249303285.1">
    <property type="nucleotide sequence ID" value="NZ_CP060634.1"/>
</dbReference>
<protein>
    <recommendedName>
        <fullName evidence="5">Ribosome maturation factor RimM</fullName>
    </recommendedName>
</protein>
<accession>A0A7G9G553</accession>
<dbReference type="GO" id="GO:0005840">
    <property type="term" value="C:ribosome"/>
    <property type="evidence" value="ECO:0007669"/>
    <property type="project" value="InterPro"/>
</dbReference>
<comment type="domain">
    <text evidence="5">The PRC barrel domain binds ribosomal protein uS19.</text>
</comment>
<dbReference type="InterPro" id="IPR036976">
    <property type="entry name" value="RimM_N_sf"/>
</dbReference>
<keyword evidence="2 5" id="KW-0690">Ribosome biogenesis</keyword>
<evidence type="ECO:0000256" key="1">
    <source>
        <dbReference type="ARBA" id="ARBA00022490"/>
    </source>
</evidence>
<organism evidence="8 9">
    <name type="scientific">Qiania dongpingensis</name>
    <dbReference type="NCBI Taxonomy" id="2763669"/>
    <lineage>
        <taxon>Bacteria</taxon>
        <taxon>Bacillati</taxon>
        <taxon>Bacillota</taxon>
        <taxon>Clostridia</taxon>
        <taxon>Lachnospirales</taxon>
        <taxon>Lachnospiraceae</taxon>
        <taxon>Qiania</taxon>
    </lineage>
</organism>
<evidence type="ECO:0000256" key="4">
    <source>
        <dbReference type="ARBA" id="ARBA00023186"/>
    </source>
</evidence>
<comment type="function">
    <text evidence="5">An accessory protein needed during the final step in the assembly of 30S ribosomal subunit, possibly for assembly of the head region. Essential for efficient processing of 16S rRNA. May be needed both before and after RbfA during the maturation of 16S rRNA. It has affinity for free ribosomal 30S subunits but not for 70S ribosomes.</text>
</comment>
<comment type="subcellular location">
    <subcellularLocation>
        <location evidence="5">Cytoplasm</location>
    </subcellularLocation>
</comment>
<dbReference type="PANTHER" id="PTHR33692:SF1">
    <property type="entry name" value="RIBOSOME MATURATION FACTOR RIMM"/>
    <property type="match status" value="1"/>
</dbReference>
<dbReference type="Gene3D" id="2.30.30.240">
    <property type="entry name" value="PRC-barrel domain"/>
    <property type="match status" value="1"/>
</dbReference>
<dbReference type="Proteomes" id="UP000515823">
    <property type="component" value="Chromosome"/>
</dbReference>
<proteinExistence type="inferred from homology"/>
<feature type="domain" description="Ribosome maturation factor RimM PRC barrel" evidence="7">
    <location>
        <begin position="101"/>
        <end position="167"/>
    </location>
</feature>
<dbReference type="KEGG" id="qdo:H9Q78_01820"/>
<evidence type="ECO:0000259" key="7">
    <source>
        <dbReference type="Pfam" id="PF24986"/>
    </source>
</evidence>
<dbReference type="GO" id="GO:0043022">
    <property type="term" value="F:ribosome binding"/>
    <property type="evidence" value="ECO:0007669"/>
    <property type="project" value="InterPro"/>
</dbReference>
<evidence type="ECO:0000313" key="8">
    <source>
        <dbReference type="EMBL" id="QNM05935.1"/>
    </source>
</evidence>
<dbReference type="SUPFAM" id="SSF50447">
    <property type="entry name" value="Translation proteins"/>
    <property type="match status" value="1"/>
</dbReference>
<evidence type="ECO:0000256" key="2">
    <source>
        <dbReference type="ARBA" id="ARBA00022517"/>
    </source>
</evidence>
<dbReference type="Pfam" id="PF01782">
    <property type="entry name" value="RimM"/>
    <property type="match status" value="1"/>
</dbReference>
<dbReference type="HAMAP" id="MF_00014">
    <property type="entry name" value="Ribosome_mat_RimM"/>
    <property type="match status" value="1"/>
</dbReference>
<feature type="domain" description="RimM N-terminal" evidence="6">
    <location>
        <begin position="7"/>
        <end position="87"/>
    </location>
</feature>
<dbReference type="PANTHER" id="PTHR33692">
    <property type="entry name" value="RIBOSOME MATURATION FACTOR RIMM"/>
    <property type="match status" value="1"/>
</dbReference>
<dbReference type="GO" id="GO:0042274">
    <property type="term" value="P:ribosomal small subunit biogenesis"/>
    <property type="evidence" value="ECO:0007669"/>
    <property type="project" value="UniProtKB-UniRule"/>
</dbReference>